<feature type="domain" description="TIR" evidence="2">
    <location>
        <begin position="1"/>
        <end position="131"/>
    </location>
</feature>
<evidence type="ECO:0000313" key="3">
    <source>
        <dbReference type="EMBL" id="SHI72980.1"/>
    </source>
</evidence>
<reference evidence="3 4" key="1">
    <citation type="submission" date="2016-11" db="EMBL/GenBank/DDBJ databases">
        <authorList>
            <person name="Varghese N."/>
            <person name="Submissions S."/>
        </authorList>
    </citation>
    <scope>NUCLEOTIDE SEQUENCE [LARGE SCALE GENOMIC DNA]</scope>
    <source>
        <strain evidence="3 4">DSM 17919</strain>
    </source>
</reference>
<gene>
    <name evidence="3" type="ORF">SAMN05660830_00798</name>
</gene>
<keyword evidence="1" id="KW-0802">TPR repeat</keyword>
<dbReference type="EMBL" id="FQZR01000002">
    <property type="protein sequence ID" value="SHI72980.1"/>
    <property type="molecule type" value="Genomic_DNA"/>
</dbReference>
<dbReference type="Gene3D" id="3.40.50.10140">
    <property type="entry name" value="Toll/interleukin-1 receptor homology (TIR) domain"/>
    <property type="match status" value="1"/>
</dbReference>
<evidence type="ECO:0000259" key="2">
    <source>
        <dbReference type="PROSITE" id="PS50104"/>
    </source>
</evidence>
<dbReference type="AlphaFoldDB" id="A0A8G2C7Z3"/>
<evidence type="ECO:0000313" key="4">
    <source>
        <dbReference type="Proteomes" id="UP000184001"/>
    </source>
</evidence>
<dbReference type="InterPro" id="IPR019734">
    <property type="entry name" value="TPR_rpt"/>
</dbReference>
<name>A0A8G2C7Z3_9BACT</name>
<dbReference type="GO" id="GO:0007165">
    <property type="term" value="P:signal transduction"/>
    <property type="evidence" value="ECO:0007669"/>
    <property type="project" value="InterPro"/>
</dbReference>
<organism evidence="3 4">
    <name type="scientific">Halodesulfovibrio aestuarii</name>
    <dbReference type="NCBI Taxonomy" id="126333"/>
    <lineage>
        <taxon>Bacteria</taxon>
        <taxon>Pseudomonadati</taxon>
        <taxon>Thermodesulfobacteriota</taxon>
        <taxon>Desulfovibrionia</taxon>
        <taxon>Desulfovibrionales</taxon>
        <taxon>Desulfovibrionaceae</taxon>
        <taxon>Halodesulfovibrio</taxon>
    </lineage>
</organism>
<feature type="repeat" description="TPR" evidence="1">
    <location>
        <begin position="592"/>
        <end position="625"/>
    </location>
</feature>
<dbReference type="SMART" id="SM00028">
    <property type="entry name" value="TPR"/>
    <property type="match status" value="2"/>
</dbReference>
<dbReference type="Pfam" id="PF13676">
    <property type="entry name" value="TIR_2"/>
    <property type="match status" value="1"/>
</dbReference>
<dbReference type="SUPFAM" id="SSF48452">
    <property type="entry name" value="TPR-like"/>
    <property type="match status" value="1"/>
</dbReference>
<accession>A0A8G2C7Z3</accession>
<dbReference type="RefSeq" id="WP_020001924.1">
    <property type="nucleotide sequence ID" value="NZ_CP192219.1"/>
</dbReference>
<dbReference type="Gene3D" id="1.25.40.10">
    <property type="entry name" value="Tetratricopeptide repeat domain"/>
    <property type="match status" value="1"/>
</dbReference>
<dbReference type="InterPro" id="IPR035897">
    <property type="entry name" value="Toll_tir_struct_dom_sf"/>
</dbReference>
<dbReference type="InterPro" id="IPR000157">
    <property type="entry name" value="TIR_dom"/>
</dbReference>
<protein>
    <submittedName>
        <fullName evidence="3">TIR domain-containing protein</fullName>
    </submittedName>
</protein>
<sequence>MPTCFLSHSSKDKAHFVSLVSDRLKSHFHVVDEKSFEEGEKSIDEIIKNLDRTDIFVLFISNDSLESTWVLTEITEAKDRLDKHELKKFYPIIIDTNVTYYDKRLPDWLREYNLKPVLKVAAVVRRIEKKIREVSWEQHPQLKARKKIFIGRNEHIQKFEERYADYDQGTPICFIASGIKKIGRKSFLTHCFEKVSFFDESYKPALIELQQDESIEDFILKIYDLGFTEHIETRNLMKTPIEKKVNIAFSLMKDVQRIKEVVMINDNGCLVTREGRFTDWFDSLLTKLSQHTDRATFIIASRTTVKNFFYRTRGEIFSIFIPELEQKERAGLFRRYLDLYNLELTREDFNLFSSLQKGYPDQVAFTVDLIRELGVPNLKRDTKKIVDYNSELVNITIQEYNENKKAIGLLAFFSKFDFVSYKLADDIIGKDEESYLLLNEFTNTGACVQMGVNGEFFRINDMLRDYVQRTRYEIPSQFEKAMKQHVENSLANYEDDFDLSDHLSTIKEGLIQKKIAPSDSRIIPSILIKTMRDLYHHSKAYGDVISFANKFLENEQYLDRNIVYEAKFFLCLSYSRTRNDKALKIAHQFPAPELNFLKGFYYRNAERYADALEQYKKALAITPSFSRAQRELVNVYIKLEDYDLALNLAKQGYNNNKKNIYLAQAYFNCLVRNLNPTHLANKKEILLEIISSLESNVSEKAKEMSYSARALYSFYIEQDYTRALNTVAEAMILLPHNIYPIMTKFDLAEKSSDLSTMEKALKELQSIITSSSRFVAPIAKMEASIAYKKGDSELALHILSKKLGNYPADSLERIKRRLMNGTLSGDNVGPK</sequence>
<comment type="caution">
    <text evidence="3">The sequence shown here is derived from an EMBL/GenBank/DDBJ whole genome shotgun (WGS) entry which is preliminary data.</text>
</comment>
<dbReference type="PROSITE" id="PS50104">
    <property type="entry name" value="TIR"/>
    <property type="match status" value="1"/>
</dbReference>
<dbReference type="PROSITE" id="PS50005">
    <property type="entry name" value="TPR"/>
    <property type="match status" value="1"/>
</dbReference>
<dbReference type="InterPro" id="IPR011990">
    <property type="entry name" value="TPR-like_helical_dom_sf"/>
</dbReference>
<dbReference type="Proteomes" id="UP000184001">
    <property type="component" value="Unassembled WGS sequence"/>
</dbReference>
<dbReference type="SUPFAM" id="SSF52200">
    <property type="entry name" value="Toll/Interleukin receptor TIR domain"/>
    <property type="match status" value="1"/>
</dbReference>
<proteinExistence type="predicted"/>
<evidence type="ECO:0000256" key="1">
    <source>
        <dbReference type="PROSITE-ProRule" id="PRU00339"/>
    </source>
</evidence>